<dbReference type="Proteomes" id="UP000177652">
    <property type="component" value="Unassembled WGS sequence"/>
</dbReference>
<dbReference type="EMBL" id="MFLK01000016">
    <property type="protein sequence ID" value="OGG66257.1"/>
    <property type="molecule type" value="Genomic_DNA"/>
</dbReference>
<evidence type="ECO:0000313" key="3">
    <source>
        <dbReference type="Proteomes" id="UP000177652"/>
    </source>
</evidence>
<reference evidence="2 3" key="1">
    <citation type="journal article" date="2016" name="Nat. Commun.">
        <title>Thousands of microbial genomes shed light on interconnected biogeochemical processes in an aquifer system.</title>
        <authorList>
            <person name="Anantharaman K."/>
            <person name="Brown C.T."/>
            <person name="Hug L.A."/>
            <person name="Sharon I."/>
            <person name="Castelle C.J."/>
            <person name="Probst A.J."/>
            <person name="Thomas B.C."/>
            <person name="Singh A."/>
            <person name="Wilkins M.J."/>
            <person name="Karaoz U."/>
            <person name="Brodie E.L."/>
            <person name="Williams K.H."/>
            <person name="Hubbard S.S."/>
            <person name="Banfield J.F."/>
        </authorList>
    </citation>
    <scope>NUCLEOTIDE SEQUENCE [LARGE SCALE GENOMIC DNA]</scope>
</reference>
<sequence length="203" mass="22730">MQNAPKPGDVSLFRRIWKVARWVLLVLVVLYVGAVVYSIPHVLEKRKTEEVVARIHAQKLIIENVNGEHLPPPPDPAQVDATVEGIDANQNGIRDDVEIAIFKKYPNFPLMRAAELQYAMALQTELTQVFNAETWIAAIQEKGRGFGCVFNVSNGDAGYPAKVTEVENLVRNTASRKEKHSELNKYRTSFKVLSGADCDVNSW</sequence>
<keyword evidence="1" id="KW-1133">Transmembrane helix</keyword>
<accession>A0A1F6DY37</accession>
<name>A0A1F6DY37_9BACT</name>
<gene>
    <name evidence="2" type="ORF">A3D71_03980</name>
</gene>
<feature type="transmembrane region" description="Helical" evidence="1">
    <location>
        <begin position="20"/>
        <end position="39"/>
    </location>
</feature>
<dbReference type="AlphaFoldDB" id="A0A1F6DY37"/>
<comment type="caution">
    <text evidence="2">The sequence shown here is derived from an EMBL/GenBank/DDBJ whole genome shotgun (WGS) entry which is preliminary data.</text>
</comment>
<dbReference type="STRING" id="1798497.A3D71_03980"/>
<evidence type="ECO:0000313" key="2">
    <source>
        <dbReference type="EMBL" id="OGG66257.1"/>
    </source>
</evidence>
<keyword evidence="1" id="KW-0812">Transmembrane</keyword>
<keyword evidence="1" id="KW-0472">Membrane</keyword>
<protein>
    <submittedName>
        <fullName evidence="2">Uncharacterized protein</fullName>
    </submittedName>
</protein>
<evidence type="ECO:0000256" key="1">
    <source>
        <dbReference type="SAM" id="Phobius"/>
    </source>
</evidence>
<proteinExistence type="predicted"/>
<organism evidence="2 3">
    <name type="scientific">Candidatus Kaiserbacteria bacterium RIFCSPHIGHO2_02_FULL_55_20</name>
    <dbReference type="NCBI Taxonomy" id="1798497"/>
    <lineage>
        <taxon>Bacteria</taxon>
        <taxon>Candidatus Kaiseribacteriota</taxon>
    </lineage>
</organism>